<dbReference type="GO" id="GO:0004984">
    <property type="term" value="F:olfactory receptor activity"/>
    <property type="evidence" value="ECO:0007669"/>
    <property type="project" value="InterPro"/>
</dbReference>
<dbReference type="KEGG" id="cqu:CpipJ_CPIJ005923"/>
<dbReference type="STRING" id="7176.B0WGD9"/>
<dbReference type="HOGENOM" id="CLU_044523_3_1_1"/>
<dbReference type="InParanoid" id="B0WGD9"/>
<feature type="transmembrane region" description="Helical" evidence="10">
    <location>
        <begin position="37"/>
        <end position="55"/>
    </location>
</feature>
<keyword evidence="5" id="KW-0552">Olfaction</keyword>
<evidence type="ECO:0000313" key="11">
    <source>
        <dbReference type="EMBL" id="EDS26898.1"/>
    </source>
</evidence>
<dbReference type="EMBL" id="DS231925">
    <property type="protein sequence ID" value="EDS26898.1"/>
    <property type="molecule type" value="Genomic_DNA"/>
</dbReference>
<keyword evidence="6 10" id="KW-1133">Transmembrane helix</keyword>
<dbReference type="GO" id="GO:0007165">
    <property type="term" value="P:signal transduction"/>
    <property type="evidence" value="ECO:0007669"/>
    <property type="project" value="UniProtKB-KW"/>
</dbReference>
<evidence type="ECO:0000256" key="5">
    <source>
        <dbReference type="ARBA" id="ARBA00022725"/>
    </source>
</evidence>
<feature type="transmembrane region" description="Helical" evidence="10">
    <location>
        <begin position="175"/>
        <end position="203"/>
    </location>
</feature>
<keyword evidence="7 10" id="KW-0472">Membrane</keyword>
<comment type="subcellular location">
    <subcellularLocation>
        <location evidence="1">Cell membrane</location>
        <topology evidence="1">Multi-pass membrane protein</topology>
    </subcellularLocation>
</comment>
<reference evidence="11" key="1">
    <citation type="submission" date="2007-03" db="EMBL/GenBank/DDBJ databases">
        <title>Annotation of Culex pipiens quinquefasciatus.</title>
        <authorList>
            <consortium name="The Broad Institute Genome Sequencing Platform"/>
            <person name="Atkinson P.W."/>
            <person name="Hemingway J."/>
            <person name="Christensen B.M."/>
            <person name="Higgs S."/>
            <person name="Kodira C."/>
            <person name="Hannick L."/>
            <person name="Megy K."/>
            <person name="O'Leary S."/>
            <person name="Pearson M."/>
            <person name="Haas B.J."/>
            <person name="Mauceli E."/>
            <person name="Wortman J.R."/>
            <person name="Lee N.H."/>
            <person name="Guigo R."/>
            <person name="Stanke M."/>
            <person name="Alvarado L."/>
            <person name="Amedeo P."/>
            <person name="Antoine C.H."/>
            <person name="Arensburger P."/>
            <person name="Bidwell S.L."/>
            <person name="Crawford M."/>
            <person name="Camaro F."/>
            <person name="Devon K."/>
            <person name="Engels R."/>
            <person name="Hammond M."/>
            <person name="Howarth C."/>
            <person name="Koehrsen M."/>
            <person name="Lawson D."/>
            <person name="Montgomery P."/>
            <person name="Nene V."/>
            <person name="Nusbaum C."/>
            <person name="Puiu D."/>
            <person name="Romero-Severson J."/>
            <person name="Severson D.W."/>
            <person name="Shumway M."/>
            <person name="Sisk P."/>
            <person name="Stolte C."/>
            <person name="Zeng Q."/>
            <person name="Eisenstadt E."/>
            <person name="Fraser-Liggett C."/>
            <person name="Strausberg R."/>
            <person name="Galagan J."/>
            <person name="Birren B."/>
            <person name="Collins F.H."/>
        </authorList>
    </citation>
    <scope>NUCLEOTIDE SEQUENCE [LARGE SCALE GENOMIC DNA]</scope>
    <source>
        <strain evidence="11">JHB</strain>
    </source>
</reference>
<evidence type="ECO:0000256" key="4">
    <source>
        <dbReference type="ARBA" id="ARBA00022692"/>
    </source>
</evidence>
<evidence type="ECO:0000256" key="1">
    <source>
        <dbReference type="ARBA" id="ARBA00004651"/>
    </source>
</evidence>
<organism>
    <name type="scientific">Culex quinquefasciatus</name>
    <name type="common">Southern house mosquito</name>
    <name type="synonym">Culex pungens</name>
    <dbReference type="NCBI Taxonomy" id="7176"/>
    <lineage>
        <taxon>Eukaryota</taxon>
        <taxon>Metazoa</taxon>
        <taxon>Ecdysozoa</taxon>
        <taxon>Arthropoda</taxon>
        <taxon>Hexapoda</taxon>
        <taxon>Insecta</taxon>
        <taxon>Pterygota</taxon>
        <taxon>Neoptera</taxon>
        <taxon>Endopterygota</taxon>
        <taxon>Diptera</taxon>
        <taxon>Nematocera</taxon>
        <taxon>Culicoidea</taxon>
        <taxon>Culicidae</taxon>
        <taxon>Culicinae</taxon>
        <taxon>Culicini</taxon>
        <taxon>Culex</taxon>
        <taxon>Culex</taxon>
    </lineage>
</organism>
<feature type="transmembrane region" description="Helical" evidence="10">
    <location>
        <begin position="210"/>
        <end position="232"/>
    </location>
</feature>
<keyword evidence="2" id="KW-1003">Cell membrane</keyword>
<accession>B0WGD9</accession>
<sequence>MSAFDIHNTDLKILILSSKVAGAEIWKPAQMLTPASYILLAQMVNYFACNFWTVYLYRDDIINFMKVLNSTGIAVQLSIKFFIAIFSKKKLVEMCDMIKTDIYQKYDSRAEPEGEMVYKYAETFHQILKILILMYFSSFVVVGLYPLYFYLVEGELTLLLMIEYPYANWHTTKGFIVTTFVHIVVYFTGICGLVLADALFIIYLKDIESFSAFICLVMVLTSVFVICINIILAVQTDWYACYSFLLLSFISLSIYFVIGNVLEKKLDAQDMCIITFPWNLLNSEQQKEYLFVVSQLQNSLILTIYGFSPLNFETYMEVLKGLYQFVMVILNFVA</sequence>
<evidence type="ECO:0000256" key="9">
    <source>
        <dbReference type="ARBA" id="ARBA00023224"/>
    </source>
</evidence>
<dbReference type="PANTHER" id="PTHR21137">
    <property type="entry name" value="ODORANT RECEPTOR"/>
    <property type="match status" value="1"/>
</dbReference>
<dbReference type="PhylomeDB" id="B0WGD9"/>
<protein>
    <recommendedName>
        <fullName evidence="12">Odorant receptor</fullName>
    </recommendedName>
</protein>
<evidence type="ECO:0000256" key="3">
    <source>
        <dbReference type="ARBA" id="ARBA00022606"/>
    </source>
</evidence>
<dbReference type="VEuPathDB" id="VectorBase:CPIJ005923"/>
<evidence type="ECO:0000256" key="6">
    <source>
        <dbReference type="ARBA" id="ARBA00022989"/>
    </source>
</evidence>
<evidence type="ECO:0000256" key="2">
    <source>
        <dbReference type="ARBA" id="ARBA00022475"/>
    </source>
</evidence>
<gene>
    <name evidence="11" type="ORF">CpipJ_CPIJ005923</name>
</gene>
<keyword evidence="9" id="KW-0807">Transducer</keyword>
<evidence type="ECO:0000256" key="10">
    <source>
        <dbReference type="SAM" id="Phobius"/>
    </source>
</evidence>
<dbReference type="PANTHER" id="PTHR21137:SF35">
    <property type="entry name" value="ODORANT RECEPTOR 19A-RELATED"/>
    <property type="match status" value="1"/>
</dbReference>
<feature type="transmembrane region" description="Helical" evidence="10">
    <location>
        <begin position="130"/>
        <end position="151"/>
    </location>
</feature>
<dbReference type="GO" id="GO:0005886">
    <property type="term" value="C:plasma membrane"/>
    <property type="evidence" value="ECO:0007669"/>
    <property type="project" value="UniProtKB-SubCell"/>
</dbReference>
<feature type="transmembrane region" description="Helical" evidence="10">
    <location>
        <begin position="238"/>
        <end position="258"/>
    </location>
</feature>
<dbReference type="InterPro" id="IPR004117">
    <property type="entry name" value="7tm6_olfct_rcpt"/>
</dbReference>
<evidence type="ECO:0000256" key="7">
    <source>
        <dbReference type="ARBA" id="ARBA00023136"/>
    </source>
</evidence>
<dbReference type="OMA" id="ICGMILA"/>
<dbReference type="GO" id="GO:0005549">
    <property type="term" value="F:odorant binding"/>
    <property type="evidence" value="ECO:0007669"/>
    <property type="project" value="InterPro"/>
</dbReference>
<proteinExistence type="predicted"/>
<evidence type="ECO:0000256" key="8">
    <source>
        <dbReference type="ARBA" id="ARBA00023170"/>
    </source>
</evidence>
<evidence type="ECO:0008006" key="12">
    <source>
        <dbReference type="Google" id="ProtNLM"/>
    </source>
</evidence>
<keyword evidence="3" id="KW-0716">Sensory transduction</keyword>
<dbReference type="AlphaFoldDB" id="B0WGD9"/>
<keyword evidence="4 10" id="KW-0812">Transmembrane</keyword>
<name>B0WGD9_CULQU</name>
<keyword evidence="8" id="KW-0675">Receptor</keyword>